<sequence>MNIKPDFVTCISKCDNLDYYIISTACPAIPIVKELYKELQQHFPDIFKKKLVIPFKQLLKFEVKVELPPFGLHSDRNSWYCENNLVDNLALFVSNLIRRFDLCTEIFRISREDNDWIRCPDN</sequence>
<dbReference type="CTD" id="20243258"/>
<dbReference type="KEGG" id="lgi:LOTGIDRAFT_175580"/>
<protein>
    <submittedName>
        <fullName evidence="1">Uncharacterized protein</fullName>
    </submittedName>
</protein>
<dbReference type="RefSeq" id="XP_009056114.1">
    <property type="nucleotide sequence ID" value="XM_009057866.1"/>
</dbReference>
<evidence type="ECO:0000313" key="2">
    <source>
        <dbReference type="Proteomes" id="UP000030746"/>
    </source>
</evidence>
<reference evidence="1 2" key="1">
    <citation type="journal article" date="2013" name="Nature">
        <title>Insights into bilaterian evolution from three spiralian genomes.</title>
        <authorList>
            <person name="Simakov O."/>
            <person name="Marletaz F."/>
            <person name="Cho S.J."/>
            <person name="Edsinger-Gonzales E."/>
            <person name="Havlak P."/>
            <person name="Hellsten U."/>
            <person name="Kuo D.H."/>
            <person name="Larsson T."/>
            <person name="Lv J."/>
            <person name="Arendt D."/>
            <person name="Savage R."/>
            <person name="Osoegawa K."/>
            <person name="de Jong P."/>
            <person name="Grimwood J."/>
            <person name="Chapman J.A."/>
            <person name="Shapiro H."/>
            <person name="Aerts A."/>
            <person name="Otillar R.P."/>
            <person name="Terry A.Y."/>
            <person name="Boore J.L."/>
            <person name="Grigoriev I.V."/>
            <person name="Lindberg D.R."/>
            <person name="Seaver E.C."/>
            <person name="Weisblat D.A."/>
            <person name="Putnam N.H."/>
            <person name="Rokhsar D.S."/>
        </authorList>
    </citation>
    <scope>NUCLEOTIDE SEQUENCE [LARGE SCALE GENOMIC DNA]</scope>
</reference>
<keyword evidence="2" id="KW-1185">Reference proteome</keyword>
<accession>V4AIC2</accession>
<dbReference type="GeneID" id="20243258"/>
<dbReference type="Proteomes" id="UP000030746">
    <property type="component" value="Unassembled WGS sequence"/>
</dbReference>
<evidence type="ECO:0000313" key="1">
    <source>
        <dbReference type="EMBL" id="ESO93196.1"/>
    </source>
</evidence>
<organism evidence="1 2">
    <name type="scientific">Lottia gigantea</name>
    <name type="common">Giant owl limpet</name>
    <dbReference type="NCBI Taxonomy" id="225164"/>
    <lineage>
        <taxon>Eukaryota</taxon>
        <taxon>Metazoa</taxon>
        <taxon>Spiralia</taxon>
        <taxon>Lophotrochozoa</taxon>
        <taxon>Mollusca</taxon>
        <taxon>Gastropoda</taxon>
        <taxon>Patellogastropoda</taxon>
        <taxon>Lottioidea</taxon>
        <taxon>Lottiidae</taxon>
        <taxon>Lottia</taxon>
    </lineage>
</organism>
<dbReference type="AlphaFoldDB" id="V4AIC2"/>
<dbReference type="EMBL" id="KB201938">
    <property type="protein sequence ID" value="ESO93196.1"/>
    <property type="molecule type" value="Genomic_DNA"/>
</dbReference>
<proteinExistence type="predicted"/>
<dbReference type="HOGENOM" id="CLU_2029328_0_0_1"/>
<name>V4AIC2_LOTGI</name>
<gene>
    <name evidence="1" type="ORF">LOTGIDRAFT_175580</name>
</gene>